<dbReference type="InterPro" id="IPR049059">
    <property type="entry name" value="NAD_Glu_DH_HM1"/>
</dbReference>
<dbReference type="Pfam" id="PF21073">
    <property type="entry name" value="GDH_HM1"/>
    <property type="match status" value="1"/>
</dbReference>
<feature type="domain" description="NAD-glutamate dehydrogenase catalytic" evidence="2">
    <location>
        <begin position="708"/>
        <end position="1203"/>
    </location>
</feature>
<reference evidence="7 8" key="1">
    <citation type="journal article" date="2004" name="Proc. Natl. Acad. Sci. U.S.A.">
        <title>The louse-borne human pathogen Bartonella quintana is a genomic derivative of the zoonotic agent Bartonella henselae.</title>
        <authorList>
            <person name="Alsmark U.C.M."/>
            <person name="Frank A.C."/>
            <person name="Karlberg E.O."/>
            <person name="Legault B.-A."/>
            <person name="Ardell D.H."/>
            <person name="Canbaeck B."/>
            <person name="Eriksson A.-S."/>
            <person name="Naeslund A.K."/>
            <person name="Handley S.A."/>
            <person name="Huvet M."/>
            <person name="La Scola B."/>
            <person name="Holmberg M."/>
            <person name="Andersson S.G.E."/>
        </authorList>
    </citation>
    <scope>NUCLEOTIDE SEQUENCE [LARGE SCALE GENOMIC DNA]</scope>
    <source>
        <strain evidence="8">ATCC 49882 / DSM 28221 / CCUG 30454 / Houston 1</strain>
    </source>
</reference>
<dbReference type="eggNOG" id="COG2902">
    <property type="taxonomic scope" value="Bacteria"/>
</dbReference>
<evidence type="ECO:0000259" key="3">
    <source>
        <dbReference type="Pfam" id="PF21074"/>
    </source>
</evidence>
<sequence length="1590" mass="181118">MIKWPTAVKEETSKSKKGKIIVLKQKISETKNNQDEIEKILFAHTDKEDIACYENTELQKATITAIEAFNLHQAGKSIICFEQNLTRNNKPITVITLVNDNKPFLLDSILNIFNQHKNHIYLIAHPVLDCASGQRISLMQIHIESLNEQQIQKLKEEITLVLEQVNAAVQDWQPMLEEVRKHIHAYQTNLPTHYKQESEKAIEFLNWLMDDNFIFLGMRTYNFIKDKEPSKAFTPSNIELGILTDASIRIIGDPGVKEPPQEILSFMENDNLLIVTKANNRSKIHRSVWLDYIGLKIFDKENKLCGELRIVGLFTSSAYTRSILQIPFLKEKAKTIIQRLGHNSADYSGKALISVLETYPRDEIFRSDIDTLTENAKLIMQLDERPRLRVLAHTDSFGRFVSILVYVPRDQYSSNVREKIGEYFVKLYNGDFFESHPLFLESTLTRVYYIIHRKGSESAPLIERTKLEQHVRFIAQSWEESVQTIALTRKITEQQTRLASQFPNSYRDLFSTEDAIEDAGHILSLHDKKPLFVTFYNTYNKEKQSISLRLFHRYEALALSKRVPLLENMGFRVIAEQTLELPDGNGQSVYLHDMQLESAFQFCIDFEKTGQKHAETFEAVWAQNADNDAFNALTQTAELDWREIVILRHYGRYLQQAGIPYSQDRVAQTLNAYPNITQDLYALFHLKFHQSHTEKEREKNQQIIQKRIEEKLQKVSGLDDDLILRRYRNLIDASLRTNAFTPLANGSPRRILATKLDPRQIEGLPEPRPYREIFVYGPEVEGVHLRFGPIARGGIRWSDRALDYRTEVLNLVKAQQVKNAVIVPVGAKGGFYPHRLPQTNDRAVIIEAARQAYIDFIKALLSITDNLINGKRSAPQNVICHDDNDPYFVVAADKGTATFSDTANTISQENHFWLDDAFASGGSAGYDHKAIGITAKGAWEAVKRHFRESFNHDIQTTPFTCIGVGDMSGDVFGNGMLLSKQTKLIAAFDHRDIFIDPDPNIAESYTERMRLFQLPRSSWQDYDQTKLSKGGGIFSRTEKTITLSPEAAKAIGFAKQTGTPFEIISALLKAPVDLLWFGGIGTYIRATTETDAQVGDRANDALRITGEQVRAKVIGEGANLGVTQRGRIEYVLNGGRCNTDAIDNSAGVNCSDVEVNIKIVLASALRAKTLTRETRNELLKKMTPQVEQLVLRNNYLQTLALSLAESQSAADLPYQIRFMHDLEQKKLLDRRVEILPDEQILHQRTTQGQGLIRPELAVLLAYAKLTLQEEIAHSPIVDDRYFDTILLDYFPTQIQTNFEKEIIHHQLRRNIIATLIANEIVNRGGPTFVNRLQDATEQKVENIIRVFIALRDGFDIPQLSDQIDTLDNKIPGLIQNKFYAAITSMLFETTNWGLRNMDLSVSLEELIKTMKQAREIIEKQLINLRDKDINQKVHEKAIQYNEEGAPEALAKQLALLEAAPIICDISLIAKQSNSDLIKTAEIYFSLAQIIRTNRIHEASQTIPVLDYYDNMALNQTKANITESLRQIVMKILKNYGGKDNPFATWRTTEKDHIDNVINRIGPLIESDLNISRFAFAAGLISQLQNTAFQT</sequence>
<dbReference type="PANTHER" id="PTHR43403">
    <property type="entry name" value="NAD-SPECIFIC GLUTAMATE DEHYDROGENASE"/>
    <property type="match status" value="1"/>
</dbReference>
<dbReference type="InterPro" id="IPR028971">
    <property type="entry name" value="NAD-GDH_cat"/>
</dbReference>
<proteinExistence type="predicted"/>
<dbReference type="Proteomes" id="UP000000421">
    <property type="component" value="Chromosome"/>
</dbReference>
<dbReference type="InterPro" id="IPR049056">
    <property type="entry name" value="NAD_Glu_DH_HM3"/>
</dbReference>
<dbReference type="Pfam" id="PF21076">
    <property type="entry name" value="GDH_ACT2"/>
    <property type="match status" value="1"/>
</dbReference>
<accession>A0A0H3LZZ0</accession>
<dbReference type="KEGG" id="bhe:BH16060"/>
<organism evidence="7 8">
    <name type="scientific">Bartonella henselae (strain ATCC 49882 / DSM 28221 / CCUG 30454 / Houston 1)</name>
    <name type="common">Rochalimaea henselae</name>
    <dbReference type="NCBI Taxonomy" id="283166"/>
    <lineage>
        <taxon>Bacteria</taxon>
        <taxon>Pseudomonadati</taxon>
        <taxon>Pseudomonadota</taxon>
        <taxon>Alphaproteobacteria</taxon>
        <taxon>Hyphomicrobiales</taxon>
        <taxon>Bartonellaceae</taxon>
        <taxon>Bartonella</taxon>
    </lineage>
</organism>
<keyword evidence="8" id="KW-1185">Reference proteome</keyword>
<dbReference type="GO" id="GO:0004352">
    <property type="term" value="F:glutamate dehydrogenase (NAD+) activity"/>
    <property type="evidence" value="ECO:0007669"/>
    <property type="project" value="InterPro"/>
</dbReference>
<dbReference type="PIRSF" id="PIRSF036761">
    <property type="entry name" value="GDH_Mll4104"/>
    <property type="match status" value="1"/>
</dbReference>
<feature type="domain" description="NAD-glutamate dehydrogenase N-terminal ACT1" evidence="4">
    <location>
        <begin position="41"/>
        <end position="157"/>
    </location>
</feature>
<dbReference type="Pfam" id="PF21077">
    <property type="entry name" value="GDH_ACT3"/>
    <property type="match status" value="1"/>
</dbReference>
<dbReference type="InterPro" id="IPR049062">
    <property type="entry name" value="NAD_Glu_DH_ACT2"/>
</dbReference>
<evidence type="ECO:0000259" key="5">
    <source>
        <dbReference type="Pfam" id="PF21076"/>
    </source>
</evidence>
<dbReference type="InterPro" id="IPR007780">
    <property type="entry name" value="NAD_Glu_DH_bac"/>
</dbReference>
<dbReference type="Pfam" id="PF21078">
    <property type="entry name" value="GDH_HM3"/>
    <property type="match status" value="1"/>
</dbReference>
<dbReference type="InterPro" id="IPR048381">
    <property type="entry name" value="GDH_C"/>
</dbReference>
<dbReference type="GO" id="GO:0004069">
    <property type="term" value="F:L-aspartate:2-oxoglutarate aminotransferase activity"/>
    <property type="evidence" value="ECO:0007669"/>
    <property type="project" value="InterPro"/>
</dbReference>
<dbReference type="PaxDb" id="283166-BH16060"/>
<dbReference type="SUPFAM" id="SSF53223">
    <property type="entry name" value="Aminoacid dehydrogenase-like, N-terminal domain"/>
    <property type="match status" value="1"/>
</dbReference>
<gene>
    <name evidence="7" type="ordered locus">BH16060</name>
</gene>
<dbReference type="Pfam" id="PF05088">
    <property type="entry name" value="Bac_GDH_CD"/>
    <property type="match status" value="1"/>
</dbReference>
<feature type="domain" description="NAD-glutamate dehydrogenase ACT3" evidence="6">
    <location>
        <begin position="533"/>
        <end position="599"/>
    </location>
</feature>
<evidence type="ECO:0000313" key="8">
    <source>
        <dbReference type="Proteomes" id="UP000000421"/>
    </source>
</evidence>
<dbReference type="EnsemblBacteria" id="CAF28369">
    <property type="protein sequence ID" value="CAF28369"/>
    <property type="gene ID" value="BH16060"/>
</dbReference>
<evidence type="ECO:0000313" key="7">
    <source>
        <dbReference type="EMBL" id="CAF28369.1"/>
    </source>
</evidence>
<dbReference type="InterPro" id="IPR024727">
    <property type="entry name" value="NAD_Glu_DH_N_ACT1"/>
</dbReference>
<dbReference type="PANTHER" id="PTHR43403:SF1">
    <property type="entry name" value="NAD-SPECIFIC GLUTAMATE DEHYDROGENASE"/>
    <property type="match status" value="1"/>
</dbReference>
<dbReference type="EMBL" id="BX897699">
    <property type="protein sequence ID" value="CAF28369.1"/>
    <property type="molecule type" value="Genomic_DNA"/>
</dbReference>
<evidence type="ECO:0000256" key="1">
    <source>
        <dbReference type="ARBA" id="ARBA00023002"/>
    </source>
</evidence>
<dbReference type="Gene3D" id="3.40.50.720">
    <property type="entry name" value="NAD(P)-binding Rossmann-like Domain"/>
    <property type="match status" value="1"/>
</dbReference>
<dbReference type="InterPro" id="IPR036291">
    <property type="entry name" value="NAD(P)-bd_dom_sf"/>
</dbReference>
<dbReference type="InterPro" id="IPR049064">
    <property type="entry name" value="NAD_Glu_DH_ACT3"/>
</dbReference>
<dbReference type="Pfam" id="PF21074">
    <property type="entry name" value="GDH_C"/>
    <property type="match status" value="1"/>
</dbReference>
<protein>
    <submittedName>
        <fullName evidence="7">Uncharacterized protein</fullName>
    </submittedName>
</protein>
<evidence type="ECO:0000259" key="6">
    <source>
        <dbReference type="Pfam" id="PF21077"/>
    </source>
</evidence>
<accession>A0A0K8J278</accession>
<evidence type="ECO:0000259" key="2">
    <source>
        <dbReference type="Pfam" id="PF05088"/>
    </source>
</evidence>
<dbReference type="InterPro" id="IPR046346">
    <property type="entry name" value="Aminoacid_DH-like_N_sf"/>
</dbReference>
<feature type="domain" description="NAD-glutamate dehydrogenase ACT2" evidence="5">
    <location>
        <begin position="389"/>
        <end position="479"/>
    </location>
</feature>
<evidence type="ECO:0000259" key="4">
    <source>
        <dbReference type="Pfam" id="PF21075"/>
    </source>
</evidence>
<keyword evidence="1" id="KW-0560">Oxidoreductase</keyword>
<name>A0A0H3LZZ0_BARHE</name>
<dbReference type="GO" id="GO:0006538">
    <property type="term" value="P:L-glutamate catabolic process"/>
    <property type="evidence" value="ECO:0007669"/>
    <property type="project" value="InterPro"/>
</dbReference>
<dbReference type="Pfam" id="PF21075">
    <property type="entry name" value="GDH_ACT1"/>
    <property type="match status" value="1"/>
</dbReference>
<dbReference type="SUPFAM" id="SSF51735">
    <property type="entry name" value="NAD(P)-binding Rossmann-fold domains"/>
    <property type="match status" value="1"/>
</dbReference>
<feature type="domain" description="NAD-specific glutamate dehydrogenase C-terminal" evidence="3">
    <location>
        <begin position="1248"/>
        <end position="1562"/>
    </location>
</feature>